<keyword evidence="4" id="KW-0808">Transferase</keyword>
<protein>
    <submittedName>
        <fullName evidence="14">Uncharacterized protein</fullName>
    </submittedName>
</protein>
<comment type="cofactor">
    <cofactor evidence="1">
        <name>Mn(2+)</name>
        <dbReference type="ChEBI" id="CHEBI:29035"/>
    </cofactor>
</comment>
<name>A0A1B6FC75_9HEMI</name>
<dbReference type="Gene3D" id="3.30.460.90">
    <property type="match status" value="1"/>
</dbReference>
<evidence type="ECO:0000256" key="10">
    <source>
        <dbReference type="ARBA" id="ARBA00023134"/>
    </source>
</evidence>
<dbReference type="GO" id="GO:0005525">
    <property type="term" value="F:GTP binding"/>
    <property type="evidence" value="ECO:0007669"/>
    <property type="project" value="UniProtKB-KW"/>
</dbReference>
<evidence type="ECO:0000256" key="4">
    <source>
        <dbReference type="ARBA" id="ARBA00022679"/>
    </source>
</evidence>
<dbReference type="AlphaFoldDB" id="A0A1B6FC75"/>
<dbReference type="InterPro" id="IPR046903">
    <property type="entry name" value="Mab-21-like_nuc_Trfase"/>
</dbReference>
<dbReference type="PANTHER" id="PTHR10656:SF42">
    <property type="entry name" value="CYCLIC GMP-AMP SYNTHASE-LIKE PROTEIN-RELATED"/>
    <property type="match status" value="1"/>
</dbReference>
<evidence type="ECO:0000259" key="13">
    <source>
        <dbReference type="Pfam" id="PF20266"/>
    </source>
</evidence>
<keyword evidence="10" id="KW-0342">GTP-binding</keyword>
<comment type="similarity">
    <text evidence="3">Belongs to the mab-21 family.</text>
</comment>
<feature type="domain" description="Mab-21-like HhH/H2TH-like" evidence="13">
    <location>
        <begin position="244"/>
        <end position="337"/>
    </location>
</feature>
<dbReference type="PANTHER" id="PTHR10656">
    <property type="entry name" value="CELL FATE DETERMINING PROTEIN MAB21-RELATED"/>
    <property type="match status" value="1"/>
</dbReference>
<dbReference type="Pfam" id="PF03281">
    <property type="entry name" value="Mab-21"/>
    <property type="match status" value="1"/>
</dbReference>
<dbReference type="InterPro" id="IPR024810">
    <property type="entry name" value="MAB21L/cGLR"/>
</dbReference>
<evidence type="ECO:0000313" key="14">
    <source>
        <dbReference type="EMBL" id="JAS47553.1"/>
    </source>
</evidence>
<evidence type="ECO:0000256" key="8">
    <source>
        <dbReference type="ARBA" id="ARBA00022840"/>
    </source>
</evidence>
<keyword evidence="5" id="KW-0548">Nucleotidyltransferase</keyword>
<dbReference type="GO" id="GO:0016779">
    <property type="term" value="F:nucleotidyltransferase activity"/>
    <property type="evidence" value="ECO:0007669"/>
    <property type="project" value="UniProtKB-KW"/>
</dbReference>
<keyword evidence="9" id="KW-0460">Magnesium</keyword>
<evidence type="ECO:0000256" key="7">
    <source>
        <dbReference type="ARBA" id="ARBA00022741"/>
    </source>
</evidence>
<evidence type="ECO:0000256" key="5">
    <source>
        <dbReference type="ARBA" id="ARBA00022695"/>
    </source>
</evidence>
<dbReference type="Gene3D" id="1.10.1410.40">
    <property type="match status" value="1"/>
</dbReference>
<accession>A0A1B6FC75</accession>
<keyword evidence="6" id="KW-0479">Metal-binding</keyword>
<evidence type="ECO:0000256" key="1">
    <source>
        <dbReference type="ARBA" id="ARBA00001936"/>
    </source>
</evidence>
<keyword evidence="7" id="KW-0547">Nucleotide-binding</keyword>
<evidence type="ECO:0000256" key="11">
    <source>
        <dbReference type="ARBA" id="ARBA00023211"/>
    </source>
</evidence>
<dbReference type="InterPro" id="IPR046906">
    <property type="entry name" value="Mab-21_HhH/H2TH-like"/>
</dbReference>
<evidence type="ECO:0000256" key="2">
    <source>
        <dbReference type="ARBA" id="ARBA00001946"/>
    </source>
</evidence>
<dbReference type="GO" id="GO:0046872">
    <property type="term" value="F:metal ion binding"/>
    <property type="evidence" value="ECO:0007669"/>
    <property type="project" value="UniProtKB-KW"/>
</dbReference>
<dbReference type="EMBL" id="GECZ01022216">
    <property type="protein sequence ID" value="JAS47553.1"/>
    <property type="molecule type" value="Transcribed_RNA"/>
</dbReference>
<comment type="cofactor">
    <cofactor evidence="2">
        <name>Mg(2+)</name>
        <dbReference type="ChEBI" id="CHEBI:18420"/>
    </cofactor>
</comment>
<feature type="non-terminal residue" evidence="14">
    <location>
        <position position="489"/>
    </location>
</feature>
<keyword evidence="11" id="KW-0464">Manganese</keyword>
<evidence type="ECO:0000259" key="12">
    <source>
        <dbReference type="Pfam" id="PF03281"/>
    </source>
</evidence>
<keyword evidence="8" id="KW-0067">ATP-binding</keyword>
<dbReference type="SMART" id="SM01265">
    <property type="entry name" value="Mab-21"/>
    <property type="match status" value="1"/>
</dbReference>
<gene>
    <name evidence="14" type="ORF">g.16633</name>
</gene>
<reference evidence="14" key="1">
    <citation type="submission" date="2015-11" db="EMBL/GenBank/DDBJ databases">
        <title>De novo transcriptome assembly of four potential Pierce s Disease insect vectors from Arizona vineyards.</title>
        <authorList>
            <person name="Tassone E.E."/>
        </authorList>
    </citation>
    <scope>NUCLEOTIDE SEQUENCE</scope>
</reference>
<evidence type="ECO:0000256" key="9">
    <source>
        <dbReference type="ARBA" id="ARBA00022842"/>
    </source>
</evidence>
<sequence length="489" mass="56800">MADILGNDKYDVLNQIIERIHKDCVKIDDEERKYLVSKFQKVLEKFIEKMKECDPTFKQIFCKIGYTGSFYDGVRVGEATEFDLNLILKPKLKMDLDKKQCDKGFIKIKIINAADCVKPINDWIVDGFLNPTDLKKWLEGVISKTINSISSKVDDCQLKFVKSGPAMTLKVTPNSTPRKEISIDLVPVIEFPGTIWPPIPEKPKKLLNKGYGQPWFAVPKADTAWRMSFHLHEKFVIKDLQYLKYTLRLLKKVRDELEINKVASYYIKTLFLWELERNKESQTMWSTYGRGRLFMHMLVRFREALQERRIPFFWERELNLIGHLKEGYIKNSFDKLNNFIKQIDKHIDAKNEYELEVYICKELNQKIPASLVASTSKLQMVAKSNKGQLYIHQKDNEDVGDTDALLCSASRREFSSSDVNNKDNEDVGDTDALLCSASLKTFSYSDVNKIVVELRNDVEQVKNSLRELAKSNHLQIELLKSELKEQKLD</sequence>
<feature type="domain" description="Mab-21-like nucleotidyltransferase" evidence="12">
    <location>
        <begin position="70"/>
        <end position="237"/>
    </location>
</feature>
<organism evidence="14">
    <name type="scientific">Cuerna arida</name>
    <dbReference type="NCBI Taxonomy" id="1464854"/>
    <lineage>
        <taxon>Eukaryota</taxon>
        <taxon>Metazoa</taxon>
        <taxon>Ecdysozoa</taxon>
        <taxon>Arthropoda</taxon>
        <taxon>Hexapoda</taxon>
        <taxon>Insecta</taxon>
        <taxon>Pterygota</taxon>
        <taxon>Neoptera</taxon>
        <taxon>Paraneoptera</taxon>
        <taxon>Hemiptera</taxon>
        <taxon>Auchenorrhyncha</taxon>
        <taxon>Membracoidea</taxon>
        <taxon>Cicadellidae</taxon>
        <taxon>Cicadellinae</taxon>
        <taxon>Proconiini</taxon>
        <taxon>Cuerna</taxon>
    </lineage>
</organism>
<evidence type="ECO:0000256" key="3">
    <source>
        <dbReference type="ARBA" id="ARBA00008307"/>
    </source>
</evidence>
<evidence type="ECO:0000256" key="6">
    <source>
        <dbReference type="ARBA" id="ARBA00022723"/>
    </source>
</evidence>
<dbReference type="Pfam" id="PF20266">
    <property type="entry name" value="Mab-21_C"/>
    <property type="match status" value="1"/>
</dbReference>
<proteinExistence type="inferred from homology"/>
<dbReference type="GO" id="GO:0005524">
    <property type="term" value="F:ATP binding"/>
    <property type="evidence" value="ECO:0007669"/>
    <property type="project" value="UniProtKB-KW"/>
</dbReference>